<keyword evidence="10" id="KW-1185">Reference proteome</keyword>
<dbReference type="Gene3D" id="3.30.2410.10">
    <property type="entry name" value="Hect, E3 ligase catalytic domain"/>
    <property type="match status" value="1"/>
</dbReference>
<dbReference type="InterPro" id="IPR035983">
    <property type="entry name" value="Hect_E3_ubiquitin_ligase"/>
</dbReference>
<evidence type="ECO:0000256" key="3">
    <source>
        <dbReference type="ARBA" id="ARBA00012485"/>
    </source>
</evidence>
<dbReference type="PROSITE" id="PS50237">
    <property type="entry name" value="HECT"/>
    <property type="match status" value="1"/>
</dbReference>
<dbReference type="PANTHER" id="PTHR11254:SF440">
    <property type="entry name" value="E3 UBIQUITIN-PROTEIN LIGASE NEDD-4"/>
    <property type="match status" value="1"/>
</dbReference>
<comment type="caution">
    <text evidence="8">The sequence shown here is derived from an EMBL/GenBank/DDBJ whole genome shotgun (WGS) entry which is preliminary data.</text>
</comment>
<evidence type="ECO:0000259" key="7">
    <source>
        <dbReference type="PROSITE" id="PS50237"/>
    </source>
</evidence>
<evidence type="ECO:0000256" key="5">
    <source>
        <dbReference type="ARBA" id="ARBA00022786"/>
    </source>
</evidence>
<accession>A0ABR2GM27</accession>
<feature type="domain" description="HECT" evidence="7">
    <location>
        <begin position="1297"/>
        <end position="1627"/>
    </location>
</feature>
<evidence type="ECO:0000256" key="4">
    <source>
        <dbReference type="ARBA" id="ARBA00022679"/>
    </source>
</evidence>
<proteinExistence type="predicted"/>
<dbReference type="Proteomes" id="UP001470230">
    <property type="component" value="Unassembled WGS sequence"/>
</dbReference>
<name>A0ABR2GM27_9EUKA</name>
<dbReference type="PANTHER" id="PTHR11254">
    <property type="entry name" value="HECT DOMAIN UBIQUITIN-PROTEIN LIGASE"/>
    <property type="match status" value="1"/>
</dbReference>
<sequence>MSDNFFEPFFCFDGANLIDKIRQKVIDIKNDPSLEEITYFLGGSCKYLENDLPPDVATELYSAILSLFTEYTKELLSIFNDILNKSRTNGNYIYMTSLLISYLKYIDLEFNVPDYSPFINDAINQIFQQITNQSENFIIFGHAIAPQFKNYFILNTALSSTLTEEISSKLFHHLFYHFWQKNDKKFDLFLLYVIKSGLNTILPQTQSSNEEILEFLLTKDDQIFLKMSEESFSIIKSAIIILKHPLQEQIKGLDEQTVIQFTATVFALLSFNSNFTHFLFNNEFNWKKVHISLKSNEILYKFTDFILTNFPLLYKKQFLGLIPRWSAFFNTLINQLIDNEYEGDIFLLLNVYINYFSDKNNSKTLLSLFSYIFLERIYQFPMDFVYRSFDLKLINKNIIPLGFLNIESEEEAVEKIYFFSKVCFNQLLMPCSFEMLEILMEAFNHEVQNKKYKNALLICQFLQQNILEEETSKIRYMKDLPLIIRHSVFYEKLNENEDVEIDELFYNIIATDDFESHQYFLLKLFRIMMNDEDNLFCYLSYLVSQSNCGYIVQLYFKYFYNEYCQYHDVFLKVTNELFTYVSSENALNIRNNFKPENYKISKMGSSIISKLFALLKENPLCNYQVFLYLKSIACTVPILFNSNIQQIFDSILEPFNNLYLLFENILKNEKTFLYTQTAYASLSFLLSTFQSSLVLDHFLRWLFDNFGKFSNSQIYGFIYILRCLSDASNVFNSIIPSLYIKYNIFGKVASLLNRKITEGSNFENNFKENILGFLESVFHSFDEYTNYVMCQNEMLSQIENKFTYFYSNIFSSFIKYSHLQIKVIDDRIDDFIQFVDSTRDFWINFDIHSRNSYFDGGHLEKFCEELPSHEPFIVPKNDRILNKPISIRMAKYLAMKPFFIYDSIIHNKDCVYSEKEGLLYIETMNKLREMQKQALEDPQDEDDSDIETFNKIDFFAPFINHPEFIENLVNQIAIPGIDKKYLIKVFQYMTAYPIVNKKIIEFINLKITELADDPSSIAMLIEELKNRLFNNNNFIGTFFELYGNNFINAVLSPKCRNDTQLMKNVAEFLSSLNMKLPIRVTHIICFLILMNSDELILSALKLCRYFDYKELVAVNDLLLDLLDQKCFKVDSFDYNLFNEIVNYVPSILNTRKAELISLLSKEFDNYANSSDKKLSFNHICTLLNVTAPNRSDSTTLSNVIDLSTKIPAFIKETGPIFWDFYEEHMAFINEKLVDNPFLLDKELKFLLNYPEIVDFKIRSAYFKKKMKKRINKFESLNFTIDFDKLLETSFQALHDESPENLLKYFHIKVENSPAIDLGGVTRTWFTLLAKKLFNQNYGIFDCSKKMCYMPNRNSFIHENHLEYFKFAGIFIARALIERINIDAHLTTSFYKQILHRKASLKDLEDIDDDMYRSSKLILENDANALELTFSMNFVDFGEIKTIELKENGSKIPVTNENKVEFINLRTNYILNTQIQEQINAFSSGFDSLLPHEFLRIFTPNELDLLICGVPSIDVNDFIENITFKYPYNENTPVVKLFFEVIQNWNDEDLAKLLQFMTGTARVPLNGFKEFAEITGHRLKIGPGGERTNWPQARTCFNELDLPEYQTKEELETLLRRSIEYNDSFGFI</sequence>
<dbReference type="SMART" id="SM00119">
    <property type="entry name" value="HECTc"/>
    <property type="match status" value="1"/>
</dbReference>
<gene>
    <name evidence="9" type="ORF">M9Y10_018676</name>
    <name evidence="8" type="ORF">M9Y10_019981</name>
</gene>
<evidence type="ECO:0000256" key="6">
    <source>
        <dbReference type="PROSITE-ProRule" id="PRU00104"/>
    </source>
</evidence>
<dbReference type="Pfam" id="PF00632">
    <property type="entry name" value="HECT"/>
    <property type="match status" value="1"/>
</dbReference>
<evidence type="ECO:0000313" key="10">
    <source>
        <dbReference type="Proteomes" id="UP001470230"/>
    </source>
</evidence>
<comment type="pathway">
    <text evidence="2">Protein modification; protein ubiquitination.</text>
</comment>
<organism evidence="8 10">
    <name type="scientific">Tritrichomonas musculus</name>
    <dbReference type="NCBI Taxonomy" id="1915356"/>
    <lineage>
        <taxon>Eukaryota</taxon>
        <taxon>Metamonada</taxon>
        <taxon>Parabasalia</taxon>
        <taxon>Tritrichomonadida</taxon>
        <taxon>Tritrichomonadidae</taxon>
        <taxon>Tritrichomonas</taxon>
    </lineage>
</organism>
<dbReference type="InterPro" id="IPR050409">
    <property type="entry name" value="E3_ubiq-protein_ligase"/>
</dbReference>
<dbReference type="CDD" id="cd00078">
    <property type="entry name" value="HECTc"/>
    <property type="match status" value="1"/>
</dbReference>
<evidence type="ECO:0000313" key="9">
    <source>
        <dbReference type="EMBL" id="KAK8849306.1"/>
    </source>
</evidence>
<dbReference type="EMBL" id="JAPFFF010000026">
    <property type="protein sequence ID" value="KAK8849306.1"/>
    <property type="molecule type" value="Genomic_DNA"/>
</dbReference>
<dbReference type="InterPro" id="IPR000569">
    <property type="entry name" value="HECT_dom"/>
</dbReference>
<evidence type="ECO:0000256" key="1">
    <source>
        <dbReference type="ARBA" id="ARBA00000885"/>
    </source>
</evidence>
<dbReference type="Gene3D" id="3.90.1750.10">
    <property type="entry name" value="Hect, E3 ligase catalytic domains"/>
    <property type="match status" value="1"/>
</dbReference>
<dbReference type="EC" id="2.3.2.26" evidence="3"/>
<feature type="active site" description="Glycyl thioester intermediate" evidence="6">
    <location>
        <position position="1595"/>
    </location>
</feature>
<evidence type="ECO:0000256" key="2">
    <source>
        <dbReference type="ARBA" id="ARBA00004906"/>
    </source>
</evidence>
<dbReference type="SUPFAM" id="SSF56204">
    <property type="entry name" value="Hect, E3 ligase catalytic domain"/>
    <property type="match status" value="1"/>
</dbReference>
<keyword evidence="5 6" id="KW-0833">Ubl conjugation pathway</keyword>
<comment type="catalytic activity">
    <reaction evidence="1">
        <text>S-ubiquitinyl-[E2 ubiquitin-conjugating enzyme]-L-cysteine + [acceptor protein]-L-lysine = [E2 ubiquitin-conjugating enzyme]-L-cysteine + N(6)-ubiquitinyl-[acceptor protein]-L-lysine.</text>
        <dbReference type="EC" id="2.3.2.26"/>
    </reaction>
</comment>
<keyword evidence="4" id="KW-0808">Transferase</keyword>
<dbReference type="EMBL" id="JAPFFF010000258">
    <property type="protein sequence ID" value="KAK8834973.1"/>
    <property type="molecule type" value="Genomic_DNA"/>
</dbReference>
<dbReference type="Gene3D" id="3.30.2160.10">
    <property type="entry name" value="Hect, E3 ligase catalytic domain"/>
    <property type="match status" value="1"/>
</dbReference>
<evidence type="ECO:0000313" key="8">
    <source>
        <dbReference type="EMBL" id="KAK8834973.1"/>
    </source>
</evidence>
<reference evidence="8 10" key="1">
    <citation type="submission" date="2024-04" db="EMBL/GenBank/DDBJ databases">
        <title>Tritrichomonas musculus Genome.</title>
        <authorList>
            <person name="Alves-Ferreira E."/>
            <person name="Grigg M."/>
            <person name="Lorenzi H."/>
            <person name="Galac M."/>
        </authorList>
    </citation>
    <scope>NUCLEOTIDE SEQUENCE [LARGE SCALE GENOMIC DNA]</scope>
    <source>
        <strain evidence="8 10">EAF2021</strain>
    </source>
</reference>
<protein>
    <recommendedName>
        <fullName evidence="3">HECT-type E3 ubiquitin transferase</fullName>
        <ecNumber evidence="3">2.3.2.26</ecNumber>
    </recommendedName>
</protein>